<feature type="compositionally biased region" description="Basic residues" evidence="1">
    <location>
        <begin position="1"/>
        <end position="12"/>
    </location>
</feature>
<reference evidence="2" key="1">
    <citation type="submission" date="2018-08" db="EMBL/GenBank/DDBJ databases">
        <title>Identification of Burkholderia cepacia strains that express a Burkholderia pseudomallei-like capsular polysaccharide.</title>
        <authorList>
            <person name="Burtnick M.N."/>
            <person name="Vongsouvath M."/>
            <person name="Newton P."/>
            <person name="Wuthiekanun V."/>
            <person name="Limmathurotsakul D."/>
            <person name="Brett P.J."/>
            <person name="Chantratita N."/>
            <person name="Dance D.A."/>
        </authorList>
    </citation>
    <scope>NUCLEOTIDE SEQUENCE</scope>
    <source>
        <strain evidence="2">SBXCC001</strain>
    </source>
</reference>
<evidence type="ECO:0000313" key="2">
    <source>
        <dbReference type="EMBL" id="MDW9251295.1"/>
    </source>
</evidence>
<dbReference type="EMBL" id="QXCT01000001">
    <property type="protein sequence ID" value="MDW9251295.1"/>
    <property type="molecule type" value="Genomic_DNA"/>
</dbReference>
<gene>
    <name evidence="2" type="ORF">C7S16_5952</name>
</gene>
<organism evidence="2 3">
    <name type="scientific">Burkholderia thailandensis</name>
    <dbReference type="NCBI Taxonomy" id="57975"/>
    <lineage>
        <taxon>Bacteria</taxon>
        <taxon>Pseudomonadati</taxon>
        <taxon>Pseudomonadota</taxon>
        <taxon>Betaproteobacteria</taxon>
        <taxon>Burkholderiales</taxon>
        <taxon>Burkholderiaceae</taxon>
        <taxon>Burkholderia</taxon>
        <taxon>pseudomallei group</taxon>
    </lineage>
</organism>
<sequence>MSPRGMRRRARRPGGSVLRRMTHGRLRPASSGSRNHARALAAAISATSSGT</sequence>
<dbReference type="AlphaFoldDB" id="A0AAW9CKY0"/>
<evidence type="ECO:0000256" key="1">
    <source>
        <dbReference type="SAM" id="MobiDB-lite"/>
    </source>
</evidence>
<evidence type="ECO:0000313" key="3">
    <source>
        <dbReference type="Proteomes" id="UP001272137"/>
    </source>
</evidence>
<proteinExistence type="predicted"/>
<feature type="region of interest" description="Disordered" evidence="1">
    <location>
        <begin position="1"/>
        <end position="51"/>
    </location>
</feature>
<protein>
    <submittedName>
        <fullName evidence="2">Uncharacterized protein</fullName>
    </submittedName>
</protein>
<accession>A0AAW9CKY0</accession>
<dbReference type="Proteomes" id="UP001272137">
    <property type="component" value="Unassembled WGS sequence"/>
</dbReference>
<name>A0AAW9CKY0_BURTH</name>
<comment type="caution">
    <text evidence="2">The sequence shown here is derived from an EMBL/GenBank/DDBJ whole genome shotgun (WGS) entry which is preliminary data.</text>
</comment>
<feature type="compositionally biased region" description="Low complexity" evidence="1">
    <location>
        <begin position="38"/>
        <end position="51"/>
    </location>
</feature>